<reference evidence="3 4" key="1">
    <citation type="submission" date="2017-01" db="EMBL/GenBank/DDBJ databases">
        <title>The cable genome- insights into the physiology and evolution of filamentous bacteria capable of sulfide oxidation via long distance electron transfer.</title>
        <authorList>
            <person name="Schreiber L."/>
            <person name="Bjerg J.T."/>
            <person name="Boggild A."/>
            <person name="Van De Vossenberg J."/>
            <person name="Meysman F."/>
            <person name="Nielsen L.P."/>
            <person name="Schramm A."/>
            <person name="Kjeldsen K.U."/>
        </authorList>
    </citation>
    <scope>NUCLEOTIDE SEQUENCE [LARGE SCALE GENOMIC DNA]</scope>
    <source>
        <strain evidence="3">A1</strain>
    </source>
</reference>
<feature type="compositionally biased region" description="Low complexity" evidence="1">
    <location>
        <begin position="158"/>
        <end position="174"/>
    </location>
</feature>
<proteinExistence type="predicted"/>
<dbReference type="EMBL" id="MTKP01000196">
    <property type="protein sequence ID" value="RWX47853.1"/>
    <property type="molecule type" value="Genomic_DNA"/>
</dbReference>
<sequence length="332" mass="36158">MICTKKTAILTLSLATTWSVNALAQPQNSISQPPSEAYTACEGKQPGKKASFVTQTGNTISGQCKQQQDGRLILIPDHLREASRIPPAAYQKCVGKRLGDAAQVTIPTGETVSGTCQSDGDRLYLRPDSPPGMNAGIHAGMKTHKGGQYQKLRNGSSQPDPQQQAPHYQQQSTPPEGMHSNVQQQQEPNTQQQAPRQNKNNSSYGNQQQQPQQAERGNGKANPPEAAYKTCEGKRAGDEVQLTTPQGTKITGTCEQGGDRLFFQLNRLGTPNGNTSSGNVQQHQADPTNSVEKPEQQQSQPPQQPVQNPVQNPEEKPKGPLAKMKELWKKLW</sequence>
<feature type="region of interest" description="Disordered" evidence="1">
    <location>
        <begin position="265"/>
        <end position="332"/>
    </location>
</feature>
<evidence type="ECO:0000256" key="1">
    <source>
        <dbReference type="SAM" id="MobiDB-lite"/>
    </source>
</evidence>
<feature type="chain" id="PRO_5018732468" description="DUF5666 domain-containing protein" evidence="2">
    <location>
        <begin position="25"/>
        <end position="332"/>
    </location>
</feature>
<evidence type="ECO:0000256" key="2">
    <source>
        <dbReference type="SAM" id="SignalP"/>
    </source>
</evidence>
<dbReference type="Proteomes" id="UP000288086">
    <property type="component" value="Unassembled WGS sequence"/>
</dbReference>
<keyword evidence="4" id="KW-1185">Reference proteome</keyword>
<feature type="region of interest" description="Disordered" evidence="1">
    <location>
        <begin position="111"/>
        <end position="227"/>
    </location>
</feature>
<feature type="compositionally biased region" description="Polar residues" evidence="1">
    <location>
        <begin position="267"/>
        <end position="291"/>
    </location>
</feature>
<feature type="compositionally biased region" description="Low complexity" evidence="1">
    <location>
        <begin position="296"/>
        <end position="312"/>
    </location>
</feature>
<accession>A0A3S3UB78</accession>
<keyword evidence="2" id="KW-0732">Signal</keyword>
<organism evidence="3 4">
    <name type="scientific">Candidatus Electrothrix communis</name>
    <dbReference type="NCBI Taxonomy" id="1859133"/>
    <lineage>
        <taxon>Bacteria</taxon>
        <taxon>Pseudomonadati</taxon>
        <taxon>Thermodesulfobacteriota</taxon>
        <taxon>Desulfobulbia</taxon>
        <taxon>Desulfobulbales</taxon>
        <taxon>Desulfobulbaceae</taxon>
        <taxon>Candidatus Electrothrix</taxon>
    </lineage>
</organism>
<dbReference type="AlphaFoldDB" id="A0A3S3UB78"/>
<gene>
    <name evidence="3" type="ORF">VT98_11963</name>
</gene>
<protein>
    <recommendedName>
        <fullName evidence="5">DUF5666 domain-containing protein</fullName>
    </recommendedName>
</protein>
<evidence type="ECO:0008006" key="5">
    <source>
        <dbReference type="Google" id="ProtNLM"/>
    </source>
</evidence>
<feature type="compositionally biased region" description="Basic and acidic residues" evidence="1">
    <location>
        <begin position="313"/>
        <end position="332"/>
    </location>
</feature>
<feature type="compositionally biased region" description="Low complexity" evidence="1">
    <location>
        <begin position="183"/>
        <end position="213"/>
    </location>
</feature>
<feature type="signal peptide" evidence="2">
    <location>
        <begin position="1"/>
        <end position="24"/>
    </location>
</feature>
<evidence type="ECO:0000313" key="3">
    <source>
        <dbReference type="EMBL" id="RWX47853.1"/>
    </source>
</evidence>
<evidence type="ECO:0000313" key="4">
    <source>
        <dbReference type="Proteomes" id="UP000288086"/>
    </source>
</evidence>
<name>A0A3S3UB78_9BACT</name>
<comment type="caution">
    <text evidence="3">The sequence shown here is derived from an EMBL/GenBank/DDBJ whole genome shotgun (WGS) entry which is preliminary data.</text>
</comment>